<evidence type="ECO:0000259" key="5">
    <source>
        <dbReference type="Pfam" id="PF08625"/>
    </source>
</evidence>
<dbReference type="GO" id="GO:0030686">
    <property type="term" value="C:90S preribosome"/>
    <property type="evidence" value="ECO:0007669"/>
    <property type="project" value="TreeGrafter"/>
</dbReference>
<dbReference type="OrthoDB" id="5414888at2759"/>
<dbReference type="PANTHER" id="PTHR19854">
    <property type="entry name" value="TRANSDUCIN BETA-LIKE 3"/>
    <property type="match status" value="1"/>
</dbReference>
<keyword evidence="7" id="KW-1185">Reference proteome</keyword>
<dbReference type="GO" id="GO:0034511">
    <property type="term" value="F:U3 snoRNA binding"/>
    <property type="evidence" value="ECO:0007669"/>
    <property type="project" value="TreeGrafter"/>
</dbReference>
<dbReference type="Pfam" id="PF08625">
    <property type="entry name" value="Utp13"/>
    <property type="match status" value="1"/>
</dbReference>
<sequence>APPAGAQRLAAALQDSDFPEAARLAFGLKHPGRLLKIITRAATATANASTAAASTAIPTAAATAAAAAGGPLGRLLSGLVGAMSDSDIRTALEYCRDWNTHAKHCHAAQALLGAVLRAHSPEKLLGISGLSELLAALTAYSGRHFSRLDRLALFYSKSGHFKRRFQI</sequence>
<keyword evidence="4" id="KW-0539">Nucleus</keyword>
<dbReference type="GO" id="GO:0032040">
    <property type="term" value="C:small-subunit processome"/>
    <property type="evidence" value="ECO:0007669"/>
    <property type="project" value="InterPro"/>
</dbReference>
<evidence type="ECO:0000256" key="1">
    <source>
        <dbReference type="ARBA" id="ARBA00004604"/>
    </source>
</evidence>
<feature type="domain" description="U3 small nucleolar RNA-associated protein 13 C-terminal" evidence="5">
    <location>
        <begin position="7"/>
        <end position="151"/>
    </location>
</feature>
<dbReference type="GO" id="GO:0000480">
    <property type="term" value="P:endonucleolytic cleavage in 5'-ETS of tricistronic rRNA transcript (SSU-rRNA, 5.8S rRNA, LSU-rRNA)"/>
    <property type="evidence" value="ECO:0007669"/>
    <property type="project" value="TreeGrafter"/>
</dbReference>
<dbReference type="Proteomes" id="UP000236333">
    <property type="component" value="Unassembled WGS sequence"/>
</dbReference>
<comment type="subcellular location">
    <subcellularLocation>
        <location evidence="1">Nucleus</location>
        <location evidence="1">Nucleolus</location>
    </subcellularLocation>
</comment>
<protein>
    <submittedName>
        <fullName evidence="6">Transducin beta-like protein 3</fullName>
    </submittedName>
</protein>
<reference evidence="6 7" key="1">
    <citation type="journal article" date="2017" name="Mol. Biol. Evol.">
        <title>The 4-celled Tetrabaena socialis nuclear genome reveals the essential components for genetic control of cell number at the origin of multicellularity in the volvocine lineage.</title>
        <authorList>
            <person name="Featherston J."/>
            <person name="Arakaki Y."/>
            <person name="Hanschen E.R."/>
            <person name="Ferris P.J."/>
            <person name="Michod R.E."/>
            <person name="Olson B.J.S.C."/>
            <person name="Nozaki H."/>
            <person name="Durand P.M."/>
        </authorList>
    </citation>
    <scope>NUCLEOTIDE SEQUENCE [LARGE SCALE GENOMIC DNA]</scope>
    <source>
        <strain evidence="6 7">NIES-571</strain>
    </source>
</reference>
<feature type="non-terminal residue" evidence="6">
    <location>
        <position position="1"/>
    </location>
</feature>
<evidence type="ECO:0000313" key="6">
    <source>
        <dbReference type="EMBL" id="PNH00605.1"/>
    </source>
</evidence>
<evidence type="ECO:0000256" key="2">
    <source>
        <dbReference type="ARBA" id="ARBA00022574"/>
    </source>
</evidence>
<evidence type="ECO:0000256" key="3">
    <source>
        <dbReference type="ARBA" id="ARBA00022737"/>
    </source>
</evidence>
<gene>
    <name evidence="6" type="ORF">TSOC_013565</name>
</gene>
<dbReference type="AlphaFoldDB" id="A0A2J7ZK11"/>
<comment type="caution">
    <text evidence="6">The sequence shown here is derived from an EMBL/GenBank/DDBJ whole genome shotgun (WGS) entry which is preliminary data.</text>
</comment>
<dbReference type="InterPro" id="IPR013934">
    <property type="entry name" value="Utp13_C"/>
</dbReference>
<dbReference type="PANTHER" id="PTHR19854:SF15">
    <property type="entry name" value="TRANSDUCIN BETA-LIKE PROTEIN 3"/>
    <property type="match status" value="1"/>
</dbReference>
<evidence type="ECO:0000313" key="7">
    <source>
        <dbReference type="Proteomes" id="UP000236333"/>
    </source>
</evidence>
<name>A0A2J7ZK11_9CHLO</name>
<evidence type="ECO:0000256" key="4">
    <source>
        <dbReference type="ARBA" id="ARBA00023242"/>
    </source>
</evidence>
<dbReference type="GO" id="GO:0000472">
    <property type="term" value="P:endonucleolytic cleavage to generate mature 5'-end of SSU-rRNA from (SSU-rRNA, 5.8S rRNA, LSU-rRNA)"/>
    <property type="evidence" value="ECO:0007669"/>
    <property type="project" value="TreeGrafter"/>
</dbReference>
<organism evidence="6 7">
    <name type="scientific">Tetrabaena socialis</name>
    <dbReference type="NCBI Taxonomy" id="47790"/>
    <lineage>
        <taxon>Eukaryota</taxon>
        <taxon>Viridiplantae</taxon>
        <taxon>Chlorophyta</taxon>
        <taxon>core chlorophytes</taxon>
        <taxon>Chlorophyceae</taxon>
        <taxon>CS clade</taxon>
        <taxon>Chlamydomonadales</taxon>
        <taxon>Tetrabaenaceae</taxon>
        <taxon>Tetrabaena</taxon>
    </lineage>
</organism>
<dbReference type="EMBL" id="PGGS01001277">
    <property type="protein sequence ID" value="PNH00605.1"/>
    <property type="molecule type" value="Genomic_DNA"/>
</dbReference>
<keyword evidence="2" id="KW-0853">WD repeat</keyword>
<proteinExistence type="predicted"/>
<keyword evidence="3" id="KW-0677">Repeat</keyword>
<accession>A0A2J7ZK11</accession>